<evidence type="ECO:0000313" key="2">
    <source>
        <dbReference type="Proteomes" id="UP000484988"/>
    </source>
</evidence>
<comment type="caution">
    <text evidence="1">The sequence shown here is derived from an EMBL/GenBank/DDBJ whole genome shotgun (WGS) entry which is preliminary data.</text>
</comment>
<reference evidence="1 2" key="1">
    <citation type="submission" date="2020-02" db="EMBL/GenBank/DDBJ databases">
        <title>Whole Genome Shotgun Sequence of Streptomyces sp. strain CWH03.</title>
        <authorList>
            <person name="Dohra H."/>
            <person name="Kodani S."/>
            <person name="Yamamura H."/>
        </authorList>
    </citation>
    <scope>NUCLEOTIDE SEQUENCE [LARGE SCALE GENOMIC DNA]</scope>
    <source>
        <strain evidence="1 2">CWH03</strain>
    </source>
</reference>
<protein>
    <submittedName>
        <fullName evidence="1">Uncharacterized protein</fullName>
    </submittedName>
</protein>
<dbReference type="EMBL" id="BLLG01000008">
    <property type="protein sequence ID" value="GFH37158.1"/>
    <property type="molecule type" value="Genomic_DNA"/>
</dbReference>
<keyword evidence="2" id="KW-1185">Reference proteome</keyword>
<evidence type="ECO:0000313" key="1">
    <source>
        <dbReference type="EMBL" id="GFH37158.1"/>
    </source>
</evidence>
<dbReference type="AlphaFoldDB" id="A0A6A0AWZ1"/>
<organism evidence="1 2">
    <name type="scientific">Streptomyces pacificus</name>
    <dbReference type="NCBI Taxonomy" id="2705029"/>
    <lineage>
        <taxon>Bacteria</taxon>
        <taxon>Bacillati</taxon>
        <taxon>Actinomycetota</taxon>
        <taxon>Actinomycetes</taxon>
        <taxon>Kitasatosporales</taxon>
        <taxon>Streptomycetaceae</taxon>
        <taxon>Streptomyces</taxon>
    </lineage>
</organism>
<dbReference type="Proteomes" id="UP000484988">
    <property type="component" value="Unassembled WGS sequence"/>
</dbReference>
<accession>A0A6A0AWZ1</accession>
<sequence>MRADMGGYGVDAGWMRERTTGCPEVSLPGRTRSPCHPVWRRARSAGRSSARCTVIPPSVSIAGTLPVRNAEGQTPKDNGQPGLMLWFSRNTLSGSWTAFTPASRR</sequence>
<proteinExistence type="predicted"/>
<name>A0A6A0AWZ1_9ACTN</name>
<gene>
    <name evidence="1" type="ORF">SCWH03_33920</name>
</gene>